<dbReference type="EC" id="2.7.4.8" evidence="3 11"/>
<dbReference type="Gene3D" id="3.40.50.300">
    <property type="entry name" value="P-loop containing nucleotide triphosphate hydrolases"/>
    <property type="match status" value="2"/>
</dbReference>
<dbReference type="RefSeq" id="WP_102951840.1">
    <property type="nucleotide sequence ID" value="NZ_CP024847.1"/>
</dbReference>
<keyword evidence="8 11" id="KW-0418">Kinase</keyword>
<dbReference type="SMART" id="SM00072">
    <property type="entry name" value="GuKc"/>
    <property type="match status" value="1"/>
</dbReference>
<dbReference type="PANTHER" id="PTHR23117">
    <property type="entry name" value="GUANYLATE KINASE-RELATED"/>
    <property type="match status" value="1"/>
</dbReference>
<gene>
    <name evidence="11" type="primary">gmk</name>
    <name evidence="13" type="ORF">CUN60_09655</name>
</gene>
<keyword evidence="9 11" id="KW-0067">ATP-binding</keyword>
<evidence type="ECO:0000313" key="13">
    <source>
        <dbReference type="EMBL" id="AUR52551.1"/>
    </source>
</evidence>
<dbReference type="AlphaFoldDB" id="A0A2I7N7X2"/>
<feature type="binding site" evidence="11">
    <location>
        <begin position="11"/>
        <end position="18"/>
    </location>
    <ligand>
        <name>ATP</name>
        <dbReference type="ChEBI" id="CHEBI:30616"/>
    </ligand>
</feature>
<evidence type="ECO:0000313" key="14">
    <source>
        <dbReference type="Proteomes" id="UP000236655"/>
    </source>
</evidence>
<dbReference type="HAMAP" id="MF_00328">
    <property type="entry name" value="Guanylate_kinase"/>
    <property type="match status" value="1"/>
</dbReference>
<comment type="subcellular location">
    <subcellularLocation>
        <location evidence="1 11">Cytoplasm</location>
    </subcellularLocation>
</comment>
<evidence type="ECO:0000256" key="6">
    <source>
        <dbReference type="ARBA" id="ARBA00022679"/>
    </source>
</evidence>
<dbReference type="CDD" id="cd00071">
    <property type="entry name" value="GMPK"/>
    <property type="match status" value="1"/>
</dbReference>
<evidence type="ECO:0000256" key="2">
    <source>
        <dbReference type="ARBA" id="ARBA00005790"/>
    </source>
</evidence>
<accession>A0A2I7N7X2</accession>
<organism evidence="13 14">
    <name type="scientific">Aquella oligotrophica</name>
    <dbReference type="NCBI Taxonomy" id="2067065"/>
    <lineage>
        <taxon>Bacteria</taxon>
        <taxon>Pseudomonadati</taxon>
        <taxon>Pseudomonadota</taxon>
        <taxon>Betaproteobacteria</taxon>
        <taxon>Neisseriales</taxon>
        <taxon>Neisseriaceae</taxon>
        <taxon>Aquella</taxon>
    </lineage>
</organism>
<evidence type="ECO:0000256" key="10">
    <source>
        <dbReference type="ARBA" id="ARBA00030128"/>
    </source>
</evidence>
<dbReference type="FunFam" id="3.30.63.10:FF:000002">
    <property type="entry name" value="Guanylate kinase 1"/>
    <property type="match status" value="1"/>
</dbReference>
<evidence type="ECO:0000256" key="9">
    <source>
        <dbReference type="ARBA" id="ARBA00022840"/>
    </source>
</evidence>
<comment type="catalytic activity">
    <reaction evidence="11">
        <text>GMP + ATP = GDP + ADP</text>
        <dbReference type="Rhea" id="RHEA:20780"/>
        <dbReference type="ChEBI" id="CHEBI:30616"/>
        <dbReference type="ChEBI" id="CHEBI:58115"/>
        <dbReference type="ChEBI" id="CHEBI:58189"/>
        <dbReference type="ChEBI" id="CHEBI:456216"/>
        <dbReference type="EC" id="2.7.4.8"/>
    </reaction>
</comment>
<dbReference type="SUPFAM" id="SSF52540">
    <property type="entry name" value="P-loop containing nucleoside triphosphate hydrolases"/>
    <property type="match status" value="1"/>
</dbReference>
<dbReference type="GO" id="GO:0005829">
    <property type="term" value="C:cytosol"/>
    <property type="evidence" value="ECO:0007669"/>
    <property type="project" value="TreeGrafter"/>
</dbReference>
<keyword evidence="6 11" id="KW-0808">Transferase</keyword>
<dbReference type="InterPro" id="IPR020590">
    <property type="entry name" value="Guanylate_kinase_CS"/>
</dbReference>
<dbReference type="NCBIfam" id="TIGR03263">
    <property type="entry name" value="guanyl_kin"/>
    <property type="match status" value="1"/>
</dbReference>
<dbReference type="InterPro" id="IPR008144">
    <property type="entry name" value="Guanylate_kin-like_dom"/>
</dbReference>
<reference evidence="14" key="1">
    <citation type="submission" date="2017-11" db="EMBL/GenBank/DDBJ databases">
        <authorList>
            <person name="Chan K.G."/>
            <person name="Lee L.S."/>
        </authorList>
    </citation>
    <scope>NUCLEOTIDE SEQUENCE [LARGE SCALE GENOMIC DNA]</scope>
    <source>
        <strain evidence="14">DSM 100970</strain>
    </source>
</reference>
<dbReference type="InterPro" id="IPR027417">
    <property type="entry name" value="P-loop_NTPase"/>
</dbReference>
<evidence type="ECO:0000256" key="1">
    <source>
        <dbReference type="ARBA" id="ARBA00004496"/>
    </source>
</evidence>
<evidence type="ECO:0000256" key="3">
    <source>
        <dbReference type="ARBA" id="ARBA00012961"/>
    </source>
</evidence>
<evidence type="ECO:0000256" key="4">
    <source>
        <dbReference type="ARBA" id="ARBA00016296"/>
    </source>
</evidence>
<dbReference type="KEGG" id="nba:CUN60_09655"/>
<evidence type="ECO:0000256" key="7">
    <source>
        <dbReference type="ARBA" id="ARBA00022741"/>
    </source>
</evidence>
<proteinExistence type="inferred from homology"/>
<keyword evidence="14" id="KW-1185">Reference proteome</keyword>
<evidence type="ECO:0000256" key="11">
    <source>
        <dbReference type="HAMAP-Rule" id="MF_00328"/>
    </source>
</evidence>
<dbReference type="OrthoDB" id="9808150at2"/>
<sequence length="207" mass="23492">MNRGKIYVIAAPSGAGKSTLVNALCKLDSNVQLSISHTTRGIRPGEEHGVNYFFTSIDDFKNMIDKNEFLEYAEVYGNMYGTNITTIKDFLATGKDILLEIDWQGARQIRKLFNDAVLIFIAPPSLEILEKRLRDRKTDSQEVIEKRLALAREDMAHAAEFDYIIINDDFDTALQDLCSIIRAGRNKTARKLEIIKQKFDLNSGKEL</sequence>
<comment type="function">
    <text evidence="11">Essential for recycling GMP and indirectly, cGMP.</text>
</comment>
<dbReference type="PANTHER" id="PTHR23117:SF13">
    <property type="entry name" value="GUANYLATE KINASE"/>
    <property type="match status" value="1"/>
</dbReference>
<dbReference type="EMBL" id="CP024847">
    <property type="protein sequence ID" value="AUR52551.1"/>
    <property type="molecule type" value="Genomic_DNA"/>
</dbReference>
<dbReference type="GO" id="GO:0005524">
    <property type="term" value="F:ATP binding"/>
    <property type="evidence" value="ECO:0007669"/>
    <property type="project" value="UniProtKB-UniRule"/>
</dbReference>
<dbReference type="Pfam" id="PF00625">
    <property type="entry name" value="Guanylate_kin"/>
    <property type="match status" value="1"/>
</dbReference>
<evidence type="ECO:0000256" key="5">
    <source>
        <dbReference type="ARBA" id="ARBA00022490"/>
    </source>
</evidence>
<dbReference type="GO" id="GO:0004385">
    <property type="term" value="F:GMP kinase activity"/>
    <property type="evidence" value="ECO:0007669"/>
    <property type="project" value="UniProtKB-UniRule"/>
</dbReference>
<name>A0A2I7N7X2_9NEIS</name>
<dbReference type="InterPro" id="IPR017665">
    <property type="entry name" value="Guanylate_kinase"/>
</dbReference>
<feature type="domain" description="Guanylate kinase-like" evidence="12">
    <location>
        <begin position="4"/>
        <end position="182"/>
    </location>
</feature>
<evidence type="ECO:0000259" key="12">
    <source>
        <dbReference type="PROSITE" id="PS50052"/>
    </source>
</evidence>
<keyword evidence="7 11" id="KW-0547">Nucleotide-binding</keyword>
<comment type="similarity">
    <text evidence="2 11">Belongs to the guanylate kinase family.</text>
</comment>
<dbReference type="Proteomes" id="UP000236655">
    <property type="component" value="Chromosome"/>
</dbReference>
<dbReference type="Gene3D" id="3.30.63.10">
    <property type="entry name" value="Guanylate Kinase phosphate binding domain"/>
    <property type="match status" value="1"/>
</dbReference>
<dbReference type="InterPro" id="IPR008145">
    <property type="entry name" value="GK/Ca_channel_bsu"/>
</dbReference>
<protein>
    <recommendedName>
        <fullName evidence="4 11">Guanylate kinase</fullName>
        <ecNumber evidence="3 11">2.7.4.8</ecNumber>
    </recommendedName>
    <alternativeName>
        <fullName evidence="10 11">GMP kinase</fullName>
    </alternativeName>
</protein>
<dbReference type="PROSITE" id="PS00856">
    <property type="entry name" value="GUANYLATE_KINASE_1"/>
    <property type="match status" value="1"/>
</dbReference>
<dbReference type="PROSITE" id="PS50052">
    <property type="entry name" value="GUANYLATE_KINASE_2"/>
    <property type="match status" value="1"/>
</dbReference>
<keyword evidence="5 11" id="KW-0963">Cytoplasm</keyword>
<dbReference type="FunFam" id="3.40.50.300:FF:000084">
    <property type="entry name" value="Guanylate kinase"/>
    <property type="match status" value="1"/>
</dbReference>
<evidence type="ECO:0000256" key="8">
    <source>
        <dbReference type="ARBA" id="ARBA00022777"/>
    </source>
</evidence>